<proteinExistence type="predicted"/>
<reference evidence="2" key="1">
    <citation type="journal article" date="2014" name="Int. J. Syst. Evol. Microbiol.">
        <title>Complete genome sequence of Corynebacterium casei LMG S-19264T (=DSM 44701T), isolated from a smear-ripened cheese.</title>
        <authorList>
            <consortium name="US DOE Joint Genome Institute (JGI-PGF)"/>
            <person name="Walter F."/>
            <person name="Albersmeier A."/>
            <person name="Kalinowski J."/>
            <person name="Ruckert C."/>
        </authorList>
    </citation>
    <scope>NUCLEOTIDE SEQUENCE</scope>
    <source>
        <strain evidence="2">CGMCC 4.7272</strain>
    </source>
</reference>
<dbReference type="EMBL" id="BMMU01000002">
    <property type="protein sequence ID" value="GGJ15333.1"/>
    <property type="molecule type" value="Genomic_DNA"/>
</dbReference>
<evidence type="ECO:0000256" key="1">
    <source>
        <dbReference type="SAM" id="MobiDB-lite"/>
    </source>
</evidence>
<dbReference type="AlphaFoldDB" id="A0A917KM91"/>
<gene>
    <name evidence="2" type="ORF">GCM10012282_09380</name>
</gene>
<accession>A0A917KM91</accession>
<keyword evidence="3" id="KW-1185">Reference proteome</keyword>
<reference evidence="2" key="2">
    <citation type="submission" date="2020-09" db="EMBL/GenBank/DDBJ databases">
        <authorList>
            <person name="Sun Q."/>
            <person name="Zhou Y."/>
        </authorList>
    </citation>
    <scope>NUCLEOTIDE SEQUENCE</scope>
    <source>
        <strain evidence="2">CGMCC 4.7272</strain>
    </source>
</reference>
<name>A0A917KM91_9ACTN</name>
<dbReference type="Proteomes" id="UP000625682">
    <property type="component" value="Unassembled WGS sequence"/>
</dbReference>
<protein>
    <submittedName>
        <fullName evidence="2">Uncharacterized protein</fullName>
    </submittedName>
</protein>
<comment type="caution">
    <text evidence="2">The sequence shown here is derived from an EMBL/GenBank/DDBJ whole genome shotgun (WGS) entry which is preliminary data.</text>
</comment>
<organism evidence="2 3">
    <name type="scientific">Streptomyces lacrimifluminis</name>
    <dbReference type="NCBI Taxonomy" id="1500077"/>
    <lineage>
        <taxon>Bacteria</taxon>
        <taxon>Bacillati</taxon>
        <taxon>Actinomycetota</taxon>
        <taxon>Actinomycetes</taxon>
        <taxon>Kitasatosporales</taxon>
        <taxon>Streptomycetaceae</taxon>
        <taxon>Streptomyces</taxon>
    </lineage>
</organism>
<evidence type="ECO:0000313" key="3">
    <source>
        <dbReference type="Proteomes" id="UP000625682"/>
    </source>
</evidence>
<evidence type="ECO:0000313" key="2">
    <source>
        <dbReference type="EMBL" id="GGJ15333.1"/>
    </source>
</evidence>
<feature type="region of interest" description="Disordered" evidence="1">
    <location>
        <begin position="1"/>
        <end position="44"/>
    </location>
</feature>
<feature type="compositionally biased region" description="Low complexity" evidence="1">
    <location>
        <begin position="7"/>
        <end position="27"/>
    </location>
</feature>
<sequence length="82" mass="8265">MSRISNTAPTPSHPASAPASSRSTPTALNTAPTGGCTGRNAARTPTGRLATTVDVVDAVDFLLCNRSVNATDLSVGGEWLPG</sequence>